<proteinExistence type="inferred from homology"/>
<accession>A0A202E435</accession>
<organism evidence="3 4">
    <name type="scientific">Natronolimnobius baerhuensis</name>
    <dbReference type="NCBI Taxonomy" id="253108"/>
    <lineage>
        <taxon>Archaea</taxon>
        <taxon>Methanobacteriati</taxon>
        <taxon>Methanobacteriota</taxon>
        <taxon>Stenosarchaea group</taxon>
        <taxon>Halobacteria</taxon>
        <taxon>Halobacteriales</taxon>
        <taxon>Natrialbaceae</taxon>
        <taxon>Natronolimnobius</taxon>
    </lineage>
</organism>
<dbReference type="CDD" id="cd00293">
    <property type="entry name" value="USP-like"/>
    <property type="match status" value="1"/>
</dbReference>
<dbReference type="SUPFAM" id="SSF52402">
    <property type="entry name" value="Adenine nucleotide alpha hydrolases-like"/>
    <property type="match status" value="1"/>
</dbReference>
<dbReference type="RefSeq" id="WP_054861867.1">
    <property type="nucleotide sequence ID" value="NZ_MWPH01000004.1"/>
</dbReference>
<gene>
    <name evidence="3" type="ORF">B2G88_16685</name>
</gene>
<evidence type="ECO:0000313" key="4">
    <source>
        <dbReference type="Proteomes" id="UP000196084"/>
    </source>
</evidence>
<evidence type="ECO:0000256" key="1">
    <source>
        <dbReference type="ARBA" id="ARBA00008791"/>
    </source>
</evidence>
<dbReference type="InterPro" id="IPR006015">
    <property type="entry name" value="Universal_stress_UspA"/>
</dbReference>
<dbReference type="InterPro" id="IPR006016">
    <property type="entry name" value="UspA"/>
</dbReference>
<feature type="domain" description="UspA" evidence="2">
    <location>
        <begin position="1"/>
        <end position="141"/>
    </location>
</feature>
<dbReference type="PANTHER" id="PTHR46268:SF24">
    <property type="entry name" value="UNIVERSAL STRESS PROTEIN"/>
    <property type="match status" value="1"/>
</dbReference>
<dbReference type="Gene3D" id="3.40.50.620">
    <property type="entry name" value="HUPs"/>
    <property type="match status" value="1"/>
</dbReference>
<dbReference type="PRINTS" id="PR01438">
    <property type="entry name" value="UNVRSLSTRESS"/>
</dbReference>
<dbReference type="Proteomes" id="UP000196084">
    <property type="component" value="Unassembled WGS sequence"/>
</dbReference>
<dbReference type="InterPro" id="IPR014729">
    <property type="entry name" value="Rossmann-like_a/b/a_fold"/>
</dbReference>
<protein>
    <submittedName>
        <fullName evidence="3">Universal stress protein UspA</fullName>
    </submittedName>
</protein>
<comment type="similarity">
    <text evidence="1">Belongs to the universal stress protein A family.</text>
</comment>
<dbReference type="AlphaFoldDB" id="A0A202E435"/>
<dbReference type="EMBL" id="MWPH01000004">
    <property type="protein sequence ID" value="OVE83053.1"/>
    <property type="molecule type" value="Genomic_DNA"/>
</dbReference>
<dbReference type="PANTHER" id="PTHR46268">
    <property type="entry name" value="STRESS RESPONSE PROTEIN NHAX"/>
    <property type="match status" value="1"/>
</dbReference>
<keyword evidence="4" id="KW-1185">Reference proteome</keyword>
<evidence type="ECO:0000313" key="3">
    <source>
        <dbReference type="EMBL" id="OVE83053.1"/>
    </source>
</evidence>
<dbReference type="OrthoDB" id="105697at2157"/>
<comment type="caution">
    <text evidence="3">The sequence shown here is derived from an EMBL/GenBank/DDBJ whole genome shotgun (WGS) entry which is preliminary data.</text>
</comment>
<sequence length="141" mass="15292">MADRVLVPYDGSPLADEALEFTLERFPDAAITALYVIEIPAQHVSLLDGPELQLPVTDRARSYATMILEEAIELAAAHDREIATTLEAGKPEHRIVARVSDDAFDLIVMGSHGRDGLSRLLLGSVAEAVVRRAPVPVVVVR</sequence>
<evidence type="ECO:0000259" key="2">
    <source>
        <dbReference type="Pfam" id="PF00582"/>
    </source>
</evidence>
<name>A0A202E435_9EURY</name>
<dbReference type="Pfam" id="PF00582">
    <property type="entry name" value="Usp"/>
    <property type="match status" value="1"/>
</dbReference>
<reference evidence="3 4" key="1">
    <citation type="submission" date="2017-02" db="EMBL/GenBank/DDBJ databases">
        <title>Natronthermophilus aegyptiacus gen. nov.,sp. nov., an aerobic, extremely halophilic alkalithermophilic archaeon isolated from the athalassohaline Wadi An Natrun, Egypt.</title>
        <authorList>
            <person name="Zhao B."/>
        </authorList>
    </citation>
    <scope>NUCLEOTIDE SEQUENCE [LARGE SCALE GENOMIC DNA]</scope>
    <source>
        <strain evidence="3 4">CGMCC 1.3597</strain>
    </source>
</reference>